<evidence type="ECO:0000313" key="3">
    <source>
        <dbReference type="EMBL" id="KEZ79248.1"/>
    </source>
</evidence>
<accession>A0A084IRB4</accession>
<dbReference type="GO" id="GO:0016787">
    <property type="term" value="F:hydrolase activity"/>
    <property type="evidence" value="ECO:0007669"/>
    <property type="project" value="UniProtKB-KW"/>
</dbReference>
<proteinExistence type="predicted"/>
<dbReference type="InterPro" id="IPR036380">
    <property type="entry name" value="Isochorismatase-like_sf"/>
</dbReference>
<dbReference type="PATRIC" id="fig|1304275.5.peg.164"/>
<dbReference type="Gene3D" id="3.40.50.850">
    <property type="entry name" value="Isochorismatase-like"/>
    <property type="match status" value="1"/>
</dbReference>
<dbReference type="Proteomes" id="UP000028302">
    <property type="component" value="Unassembled WGS sequence"/>
</dbReference>
<evidence type="ECO:0000256" key="1">
    <source>
        <dbReference type="ARBA" id="ARBA00022801"/>
    </source>
</evidence>
<dbReference type="Pfam" id="PF00857">
    <property type="entry name" value="Isochorismatase"/>
    <property type="match status" value="1"/>
</dbReference>
<keyword evidence="1 3" id="KW-0378">Hydrolase</keyword>
<dbReference type="AlphaFoldDB" id="A0A084IRB4"/>
<evidence type="ECO:0000259" key="2">
    <source>
        <dbReference type="Pfam" id="PF00857"/>
    </source>
</evidence>
<dbReference type="EMBL" id="APNK01000001">
    <property type="protein sequence ID" value="KEZ79248.1"/>
    <property type="molecule type" value="Genomic_DNA"/>
</dbReference>
<dbReference type="PANTHER" id="PTHR43540:SF9">
    <property type="entry name" value="FAMILY HYDROLASE, PUTATIVE (AFU_ORTHOLOGUE AFUA_2G08700)-RELATED"/>
    <property type="match status" value="1"/>
</dbReference>
<organism evidence="3 4">
    <name type="scientific">Salinisphaera hydrothermalis (strain C41B8)</name>
    <dbReference type="NCBI Taxonomy" id="1304275"/>
    <lineage>
        <taxon>Bacteria</taxon>
        <taxon>Pseudomonadati</taxon>
        <taxon>Pseudomonadota</taxon>
        <taxon>Gammaproteobacteria</taxon>
        <taxon>Salinisphaerales</taxon>
        <taxon>Salinisphaeraceae</taxon>
        <taxon>Salinisphaera</taxon>
    </lineage>
</organism>
<gene>
    <name evidence="3" type="ORF">C41B8_00825</name>
</gene>
<sequence>MQRDFCEAGGYAAACGLDIALLRQPIEPIARLIAAARERGIAVIYTREGHRPDLADCHPAKRARSAACGAGIGARGALGRFLVRGEPGHEVVPELAPAAGDRVVDKPGYGAFYQTDLELLLRVRATTHLYVTGVTTDICVHSTLREAVDRGYECVTVANACAAADASIHAAALGLIEGPEGPILGRVRDTATVLAEWGDSQPSAALNNANQGALS</sequence>
<reference evidence="3 4" key="1">
    <citation type="submission" date="2013-03" db="EMBL/GenBank/DDBJ databases">
        <title>Salinisphaera hydrothermalis C41B8 Genome Sequencing.</title>
        <authorList>
            <person name="Li C."/>
            <person name="Lai Q."/>
            <person name="Shao Z."/>
        </authorList>
    </citation>
    <scope>NUCLEOTIDE SEQUENCE [LARGE SCALE GENOMIC DNA]</scope>
    <source>
        <strain evidence="3 4">C41B8</strain>
    </source>
</reference>
<dbReference type="CDD" id="cd00431">
    <property type="entry name" value="cysteine_hydrolases"/>
    <property type="match status" value="1"/>
</dbReference>
<dbReference type="InterPro" id="IPR050272">
    <property type="entry name" value="Isochorismatase-like_hydrls"/>
</dbReference>
<evidence type="ECO:0000313" key="4">
    <source>
        <dbReference type="Proteomes" id="UP000028302"/>
    </source>
</evidence>
<comment type="caution">
    <text evidence="3">The sequence shown here is derived from an EMBL/GenBank/DDBJ whole genome shotgun (WGS) entry which is preliminary data.</text>
</comment>
<dbReference type="STRING" id="1304275.C41B8_00825"/>
<protein>
    <submittedName>
        <fullName evidence="3">Isochorismatase hydrolase</fullName>
    </submittedName>
</protein>
<keyword evidence="4" id="KW-1185">Reference proteome</keyword>
<dbReference type="eggNOG" id="COG1335">
    <property type="taxonomic scope" value="Bacteria"/>
</dbReference>
<dbReference type="SUPFAM" id="SSF52499">
    <property type="entry name" value="Isochorismatase-like hydrolases"/>
    <property type="match status" value="1"/>
</dbReference>
<name>A0A084IRB4_SALHC</name>
<feature type="domain" description="Isochorismatase-like" evidence="2">
    <location>
        <begin position="1"/>
        <end position="177"/>
    </location>
</feature>
<dbReference type="PANTHER" id="PTHR43540">
    <property type="entry name" value="PEROXYUREIDOACRYLATE/UREIDOACRYLATE AMIDOHYDROLASE-RELATED"/>
    <property type="match status" value="1"/>
</dbReference>
<dbReference type="InterPro" id="IPR000868">
    <property type="entry name" value="Isochorismatase-like_dom"/>
</dbReference>